<dbReference type="Gene3D" id="3.40.50.2300">
    <property type="match status" value="1"/>
</dbReference>
<keyword evidence="11" id="KW-1185">Reference proteome</keyword>
<organism evidence="10 11">
    <name type="scientific">Rhododendron williamsianum</name>
    <dbReference type="NCBI Taxonomy" id="262921"/>
    <lineage>
        <taxon>Eukaryota</taxon>
        <taxon>Viridiplantae</taxon>
        <taxon>Streptophyta</taxon>
        <taxon>Embryophyta</taxon>
        <taxon>Tracheophyta</taxon>
        <taxon>Spermatophyta</taxon>
        <taxon>Magnoliopsida</taxon>
        <taxon>eudicotyledons</taxon>
        <taxon>Gunneridae</taxon>
        <taxon>Pentapetalae</taxon>
        <taxon>asterids</taxon>
        <taxon>Ericales</taxon>
        <taxon>Ericaceae</taxon>
        <taxon>Ericoideae</taxon>
        <taxon>Rhodoreae</taxon>
        <taxon>Rhododendron</taxon>
    </lineage>
</organism>
<evidence type="ECO:0000259" key="8">
    <source>
        <dbReference type="PROSITE" id="PS50821"/>
    </source>
</evidence>
<dbReference type="Pfam" id="PF16488">
    <property type="entry name" value="ArgoL2"/>
    <property type="match status" value="1"/>
</dbReference>
<feature type="region of interest" description="Disordered" evidence="7">
    <location>
        <begin position="1"/>
        <end position="24"/>
    </location>
</feature>
<evidence type="ECO:0008006" key="12">
    <source>
        <dbReference type="Google" id="ProtNLM"/>
    </source>
</evidence>
<dbReference type="SUPFAM" id="SSF101690">
    <property type="entry name" value="PAZ domain"/>
    <property type="match status" value="1"/>
</dbReference>
<dbReference type="InterPro" id="IPR014811">
    <property type="entry name" value="ArgoL1"/>
</dbReference>
<dbReference type="GO" id="GO:0006417">
    <property type="term" value="P:regulation of translation"/>
    <property type="evidence" value="ECO:0007669"/>
    <property type="project" value="UniProtKB-KW"/>
</dbReference>
<evidence type="ECO:0000313" key="10">
    <source>
        <dbReference type="EMBL" id="KAE9457925.1"/>
    </source>
</evidence>
<dbReference type="InterPro" id="IPR036397">
    <property type="entry name" value="RNaseH_sf"/>
</dbReference>
<evidence type="ECO:0000256" key="3">
    <source>
        <dbReference type="ARBA" id="ARBA00022845"/>
    </source>
</evidence>
<evidence type="ECO:0000259" key="9">
    <source>
        <dbReference type="PROSITE" id="PS50822"/>
    </source>
</evidence>
<gene>
    <name evidence="10" type="ORF">C3L33_10172</name>
</gene>
<dbReference type="OrthoDB" id="10252740at2759"/>
<keyword evidence="3" id="KW-0810">Translation regulation</keyword>
<dbReference type="GO" id="GO:0051607">
    <property type="term" value="P:defense response to virus"/>
    <property type="evidence" value="ECO:0007669"/>
    <property type="project" value="UniProtKB-ARBA"/>
</dbReference>
<keyword evidence="2" id="KW-0678">Repressor</keyword>
<dbReference type="InterPro" id="IPR012337">
    <property type="entry name" value="RNaseH-like_sf"/>
</dbReference>
<evidence type="ECO:0000256" key="6">
    <source>
        <dbReference type="ARBA" id="ARBA00023274"/>
    </source>
</evidence>
<reference evidence="10 11" key="1">
    <citation type="journal article" date="2019" name="Genome Biol. Evol.">
        <title>The Rhododendron genome and chromosomal organization provide insight into shared whole-genome duplications across the heath family (Ericaceae).</title>
        <authorList>
            <person name="Soza V.L."/>
            <person name="Lindsley D."/>
            <person name="Waalkes A."/>
            <person name="Ramage E."/>
            <person name="Patwardhan R.P."/>
            <person name="Burton J.N."/>
            <person name="Adey A."/>
            <person name="Kumar A."/>
            <person name="Qiu R."/>
            <person name="Shendure J."/>
            <person name="Hall B."/>
        </authorList>
    </citation>
    <scope>NUCLEOTIDE SEQUENCE [LARGE SCALE GENOMIC DNA]</scope>
    <source>
        <strain evidence="10">RSF 1966-606</strain>
    </source>
</reference>
<proteinExistence type="inferred from homology"/>
<dbReference type="EMBL" id="QEFC01001453">
    <property type="protein sequence ID" value="KAE9457925.1"/>
    <property type="molecule type" value="Genomic_DNA"/>
</dbReference>
<evidence type="ECO:0000256" key="4">
    <source>
        <dbReference type="ARBA" id="ARBA00022884"/>
    </source>
</evidence>
<dbReference type="SMART" id="SM00949">
    <property type="entry name" value="PAZ"/>
    <property type="match status" value="1"/>
</dbReference>
<dbReference type="InterPro" id="IPR003100">
    <property type="entry name" value="PAZ_dom"/>
</dbReference>
<dbReference type="CDD" id="cd02846">
    <property type="entry name" value="PAZ_argonaute_like"/>
    <property type="match status" value="1"/>
</dbReference>
<keyword evidence="5" id="KW-0943">RNA-mediated gene silencing</keyword>
<comment type="similarity">
    <text evidence="1">Belongs to the argonaute family. Ago subfamily.</text>
</comment>
<dbReference type="InterPro" id="IPR036085">
    <property type="entry name" value="PAZ_dom_sf"/>
</dbReference>
<dbReference type="GO" id="GO:1990904">
    <property type="term" value="C:ribonucleoprotein complex"/>
    <property type="evidence" value="ECO:0007669"/>
    <property type="project" value="UniProtKB-KW"/>
</dbReference>
<keyword evidence="6" id="KW-0687">Ribonucleoprotein</keyword>
<dbReference type="PROSITE" id="PS50822">
    <property type="entry name" value="PIWI"/>
    <property type="match status" value="1"/>
</dbReference>
<dbReference type="FunFam" id="2.170.260.10:FF:000008">
    <property type="entry name" value="Protein argonaute 7"/>
    <property type="match status" value="1"/>
</dbReference>
<dbReference type="InterPro" id="IPR032472">
    <property type="entry name" value="ArgoL2"/>
</dbReference>
<dbReference type="Pfam" id="PF02171">
    <property type="entry name" value="Piwi"/>
    <property type="match status" value="1"/>
</dbReference>
<dbReference type="Gene3D" id="3.30.420.10">
    <property type="entry name" value="Ribonuclease H-like superfamily/Ribonuclease H"/>
    <property type="match status" value="1"/>
</dbReference>
<dbReference type="GO" id="GO:0031047">
    <property type="term" value="P:regulatory ncRNA-mediated gene silencing"/>
    <property type="evidence" value="ECO:0007669"/>
    <property type="project" value="UniProtKB-KW"/>
</dbReference>
<dbReference type="AlphaFoldDB" id="A0A6A4LJT9"/>
<dbReference type="Pfam" id="PF02170">
    <property type="entry name" value="PAZ"/>
    <property type="match status" value="1"/>
</dbReference>
<dbReference type="SMART" id="SM00950">
    <property type="entry name" value="Piwi"/>
    <property type="match status" value="1"/>
</dbReference>
<evidence type="ECO:0000256" key="1">
    <source>
        <dbReference type="ARBA" id="ARBA00008201"/>
    </source>
</evidence>
<dbReference type="GO" id="GO:0003723">
    <property type="term" value="F:RNA binding"/>
    <property type="evidence" value="ECO:0007669"/>
    <property type="project" value="UniProtKB-KW"/>
</dbReference>
<evidence type="ECO:0000256" key="7">
    <source>
        <dbReference type="SAM" id="MobiDB-lite"/>
    </source>
</evidence>
<evidence type="ECO:0000256" key="5">
    <source>
        <dbReference type="ARBA" id="ARBA00023158"/>
    </source>
</evidence>
<keyword evidence="4" id="KW-0694">RNA-binding</keyword>
<feature type="domain" description="PAZ" evidence="8">
    <location>
        <begin position="264"/>
        <end position="380"/>
    </location>
</feature>
<name>A0A6A4LJT9_9ERIC</name>
<accession>A0A6A4LJT9</accession>
<dbReference type="SUPFAM" id="SSF53098">
    <property type="entry name" value="Ribonuclease H-like"/>
    <property type="match status" value="1"/>
</dbReference>
<evidence type="ECO:0000256" key="2">
    <source>
        <dbReference type="ARBA" id="ARBA00022491"/>
    </source>
</evidence>
<comment type="caution">
    <text evidence="10">The sequence shown here is derived from an EMBL/GenBank/DDBJ whole genome shotgun (WGS) entry which is preliminary data.</text>
</comment>
<dbReference type="PANTHER" id="PTHR22891">
    <property type="entry name" value="EUKARYOTIC TRANSLATION INITIATION FACTOR 2C"/>
    <property type="match status" value="1"/>
</dbReference>
<dbReference type="PROSITE" id="PS50821">
    <property type="entry name" value="PAZ"/>
    <property type="match status" value="1"/>
</dbReference>
<feature type="domain" description="Piwi" evidence="9">
    <location>
        <begin position="581"/>
        <end position="881"/>
    </location>
</feature>
<feature type="compositionally biased region" description="Pro residues" evidence="7">
    <location>
        <begin position="8"/>
        <end position="21"/>
    </location>
</feature>
<dbReference type="Gene3D" id="2.170.260.10">
    <property type="entry name" value="paz domain"/>
    <property type="match status" value="1"/>
</dbReference>
<dbReference type="InterPro" id="IPR003165">
    <property type="entry name" value="Piwi"/>
</dbReference>
<feature type="non-terminal residue" evidence="10">
    <location>
        <position position="1"/>
    </location>
</feature>
<dbReference type="Proteomes" id="UP000428333">
    <property type="component" value="Linkage Group LG06"/>
</dbReference>
<evidence type="ECO:0000313" key="11">
    <source>
        <dbReference type="Proteomes" id="UP000428333"/>
    </source>
</evidence>
<sequence>MEKEVIGSPPPPPPPIVPPNVKPEKLDVPKHSIIRRRGFGSAGRRISLLANHFKVSVKYPEEMFYQYSVSISYEDKRPVEHKGIGRKVFDKLYQTYSSELGEKKLAYDGEKTLYTVGPLPQNKLEFSVVLEESFAKKGSPAHSGSPTEATKRSKHSFQSKAFNVEISYAAKIPLKSVSLTLQGAEAEKTQDALRVLDIILRQQAANRGCLLVRQSFFHDDSRNLTDIGGGVTGCRGFHASFRPTLGGLSLNMDVSTTMILTPGPVIDFLLANQSARDPRNIDWTKAKKMLKNMRVKTRHNNREFKIIGLSEKPCNQQFFPLKVRNSDGGKDGEALEITVYDYFTKQRNIELRYSQYMPCLDVGKPKRPSYLPLELCSLVSLQRYTKALSSMQRASLVEKSRQKPPERIRVVTDAVKNYRYDDDPLLAACGISIEKQLTQVDGRVLEAPKLKVGNNEDCIPRNGRWNFNNKVFPSFPSNKGRELVILHFFSFVPLKHLLTPVKIERWVVVNFSARCDTSHLSRELIQCGRNKGIVGHHILIHIERPHTLIEEDQQYRRSGPVIRVDKMFELITAKLPGPPQFILCVLPERKNSDIYGPWKKKSLSDFGIATQCISPSKINDQYLTNVLLKINSKLGGMNSLLALEQSSRIPLIKDTPTMILGMDVSHGSPGRSDVPSVAAVVGSRSWPLISRYRAAVRTQSSKVEMIECLYKPLANGEDDGIMRELLIDFYQTSNGRKPAQIIIFRDGVSESQFNQVLNIELDQMLKAYQHLGEAQVPKFTVIVAQKNHHTKLFQSGAPENVPPGTVVDTNIVHPRNYDFYMCAQAGMIVTPRLVLMHLFLLCFFYLNRDFTSNTLSNLFPSLVAPICYAHLAAAQMGQFIKFEDFSETSSGQKSLTTAGSAAAIPELPRLHKDVAGSMFFC</sequence>
<dbReference type="InterPro" id="IPR032474">
    <property type="entry name" value="Argonaute_N"/>
</dbReference>
<dbReference type="Pfam" id="PF16486">
    <property type="entry name" value="ArgoN"/>
    <property type="match status" value="1"/>
</dbReference>
<dbReference type="Pfam" id="PF08699">
    <property type="entry name" value="ArgoL1"/>
    <property type="match status" value="1"/>
</dbReference>
<dbReference type="SMART" id="SM01163">
    <property type="entry name" value="DUF1785"/>
    <property type="match status" value="1"/>
</dbReference>
<protein>
    <recommendedName>
        <fullName evidence="12">Piwi domain-containing protein</fullName>
    </recommendedName>
</protein>